<feature type="compositionally biased region" description="Polar residues" evidence="1">
    <location>
        <begin position="321"/>
        <end position="333"/>
    </location>
</feature>
<proteinExistence type="predicted"/>
<dbReference type="AlphaFoldDB" id="A0A1J8QSJ9"/>
<dbReference type="EMBL" id="LVVM01002575">
    <property type="protein sequence ID" value="OJA16417.1"/>
    <property type="molecule type" value="Genomic_DNA"/>
</dbReference>
<feature type="compositionally biased region" description="Polar residues" evidence="1">
    <location>
        <begin position="245"/>
        <end position="255"/>
    </location>
</feature>
<organism evidence="2 3">
    <name type="scientific">Rhizopogon vesiculosus</name>
    <dbReference type="NCBI Taxonomy" id="180088"/>
    <lineage>
        <taxon>Eukaryota</taxon>
        <taxon>Fungi</taxon>
        <taxon>Dikarya</taxon>
        <taxon>Basidiomycota</taxon>
        <taxon>Agaricomycotina</taxon>
        <taxon>Agaricomycetes</taxon>
        <taxon>Agaricomycetidae</taxon>
        <taxon>Boletales</taxon>
        <taxon>Suillineae</taxon>
        <taxon>Rhizopogonaceae</taxon>
        <taxon>Rhizopogon</taxon>
    </lineage>
</organism>
<feature type="compositionally biased region" description="Polar residues" evidence="1">
    <location>
        <begin position="356"/>
        <end position="377"/>
    </location>
</feature>
<evidence type="ECO:0000256" key="1">
    <source>
        <dbReference type="SAM" id="MobiDB-lite"/>
    </source>
</evidence>
<feature type="region of interest" description="Disordered" evidence="1">
    <location>
        <begin position="286"/>
        <end position="385"/>
    </location>
</feature>
<keyword evidence="3" id="KW-1185">Reference proteome</keyword>
<name>A0A1J8QSJ9_9AGAM</name>
<evidence type="ECO:0000313" key="3">
    <source>
        <dbReference type="Proteomes" id="UP000183567"/>
    </source>
</evidence>
<protein>
    <submittedName>
        <fullName evidence="2">Uncharacterized protein</fullName>
    </submittedName>
</protein>
<evidence type="ECO:0000313" key="2">
    <source>
        <dbReference type="EMBL" id="OJA16417.1"/>
    </source>
</evidence>
<sequence length="499" mass="54642">MAKYIFEHEQDYTENWCRYRDAVGNRIEKLKKEWHDMYNKLHSTGAGVHPLDGDTDLNLHTEIIGRFPWFDDLHSVWKSNPSFVPPVVSSQPGVDHAAQFLSDIRNVTNSSSEGPCTQLDHWPSPSYHVHGGSSDSDLPQQFSYCPPSGTFVGGGASASPNYYGPSAHAGLQFGYSPSSGASVAGSSTGILPQYHHACPSSIHTTFPQHVQYPLHVQTSPQGGTTPMPPRYPPSNTHTMPPPSNIPTMPLNQGSSAEDLYDDPDDGALFSMDGVDEYRAEHDVNAVSMNSPPRAIGNKRQLASSPSPPPTSGPSFSVPQKPRTSSYNSRNTFKSVAGSAMYHGNKPSSAGSSTSSVHTPTMTSLLNAFDSPTSQTSLPKWPSKAPGKKCIRLDIDEQVDIVNQEIESLSSERLSRAEMKNEHAIAKLNQYHQEKEYQFMREEHVNDRHEAAVAHDHSQEAKDKDIQVNEAKAKLVALEVAALQLQIQLHALKKGDDADN</sequence>
<reference evidence="2 3" key="1">
    <citation type="submission" date="2016-03" db="EMBL/GenBank/DDBJ databases">
        <title>Comparative genomics of the ectomycorrhizal sister species Rhizopogon vinicolor and Rhizopogon vesiculosus (Basidiomycota: Boletales) reveals a divergence of the mating type B locus.</title>
        <authorList>
            <person name="Mujic A.B."/>
            <person name="Kuo A."/>
            <person name="Tritt A."/>
            <person name="Lipzen A."/>
            <person name="Chen C."/>
            <person name="Johnson J."/>
            <person name="Sharma A."/>
            <person name="Barry K."/>
            <person name="Grigoriev I.V."/>
            <person name="Spatafora J.W."/>
        </authorList>
    </citation>
    <scope>NUCLEOTIDE SEQUENCE [LARGE SCALE GENOMIC DNA]</scope>
    <source>
        <strain evidence="2 3">AM-OR11-056</strain>
    </source>
</reference>
<comment type="caution">
    <text evidence="2">The sequence shown here is derived from an EMBL/GenBank/DDBJ whole genome shotgun (WGS) entry which is preliminary data.</text>
</comment>
<accession>A0A1J8QSJ9</accession>
<gene>
    <name evidence="2" type="ORF">AZE42_07231</name>
</gene>
<dbReference type="Proteomes" id="UP000183567">
    <property type="component" value="Unassembled WGS sequence"/>
</dbReference>
<feature type="region of interest" description="Disordered" evidence="1">
    <location>
        <begin position="216"/>
        <end position="270"/>
    </location>
</feature>
<dbReference type="OrthoDB" id="2690008at2759"/>